<dbReference type="RefSeq" id="WP_036904766.1">
    <property type="nucleotide sequence ID" value="NZ_CP138967.1"/>
</dbReference>
<evidence type="ECO:0000259" key="11">
    <source>
        <dbReference type="SMART" id="SM00756"/>
    </source>
</evidence>
<dbReference type="PANTHER" id="PTHR34573:SF1">
    <property type="entry name" value="VITAMIN K EPOXIDE REDUCTASE DOMAIN-CONTAINING PROTEIN"/>
    <property type="match status" value="1"/>
</dbReference>
<dbReference type="Gene3D" id="1.20.1440.130">
    <property type="entry name" value="VKOR domain"/>
    <property type="match status" value="1"/>
</dbReference>
<dbReference type="GO" id="GO:0016491">
    <property type="term" value="F:oxidoreductase activity"/>
    <property type="evidence" value="ECO:0007669"/>
    <property type="project" value="UniProtKB-KW"/>
</dbReference>
<feature type="transmembrane region" description="Helical" evidence="10">
    <location>
        <begin position="74"/>
        <end position="99"/>
    </location>
</feature>
<keyword evidence="5 10" id="KW-1133">Transmembrane helix</keyword>
<dbReference type="InterPro" id="IPR044698">
    <property type="entry name" value="VKOR/LTO1"/>
</dbReference>
<evidence type="ECO:0000256" key="10">
    <source>
        <dbReference type="SAM" id="Phobius"/>
    </source>
</evidence>
<evidence type="ECO:0000256" key="3">
    <source>
        <dbReference type="ARBA" id="ARBA00022692"/>
    </source>
</evidence>
<proteinExistence type="inferred from homology"/>
<keyword evidence="8" id="KW-1015">Disulfide bond</keyword>
<sequence>MGSSRLKSRRRQDLGSKWARIVIAILSTVGVIDTGSITLNKWGIIGNLNCPGGLGGCDKVLNSPWGTFFQTNHFSIPLSLIGLISYLLILLMAILPLMPILKNQKNNISKVAWWGSFYISTSTFIFSLILISVMIFKIKAFCFFCLLSFLISLSVLLLNIFGGGWEDYVKLFFRGFLMSVAVLLAGLIWSSTVDPAIKEVSNNIPGMPPAVIAISSPEKIKLAEHLTKEGAVMYNAYWCPHCHDQKEMFGKEAAEKLNLVECAKDGFNNKRELCEAKGITGFPSWEINGSIDSGVKSLEELADLSNYKESKDF</sequence>
<evidence type="ECO:0000256" key="8">
    <source>
        <dbReference type="ARBA" id="ARBA00023157"/>
    </source>
</evidence>
<feature type="transmembrane region" description="Helical" evidence="10">
    <location>
        <begin position="21"/>
        <end position="39"/>
    </location>
</feature>
<dbReference type="GO" id="GO:0048038">
    <property type="term" value="F:quinone binding"/>
    <property type="evidence" value="ECO:0007669"/>
    <property type="project" value="UniProtKB-KW"/>
</dbReference>
<keyword evidence="9" id="KW-0676">Redox-active center</keyword>
<dbReference type="EMBL" id="JNAX01000005">
    <property type="protein sequence ID" value="KGG21748.1"/>
    <property type="molecule type" value="Genomic_DNA"/>
</dbReference>
<comment type="subcellular location">
    <subcellularLocation>
        <location evidence="1">Membrane</location>
        <topology evidence="1">Multi-pass membrane protein</topology>
    </subcellularLocation>
</comment>
<gene>
    <name evidence="12" type="ORF">EV03_0487</name>
</gene>
<name>A0A0A2C5Z9_PROMR</name>
<protein>
    <submittedName>
        <fullName evidence="12">Thioredoxin domain 2</fullName>
    </submittedName>
</protein>
<keyword evidence="7 10" id="KW-0472">Membrane</keyword>
<dbReference type="InterPro" id="IPR038354">
    <property type="entry name" value="VKOR_sf"/>
</dbReference>
<evidence type="ECO:0000256" key="4">
    <source>
        <dbReference type="ARBA" id="ARBA00022719"/>
    </source>
</evidence>
<keyword evidence="4" id="KW-0874">Quinone</keyword>
<feature type="transmembrane region" description="Helical" evidence="10">
    <location>
        <begin position="138"/>
        <end position="159"/>
    </location>
</feature>
<evidence type="ECO:0000256" key="7">
    <source>
        <dbReference type="ARBA" id="ARBA00023136"/>
    </source>
</evidence>
<organism evidence="12 13">
    <name type="scientific">Prochlorococcus marinus str. PAC1</name>
    <dbReference type="NCBI Taxonomy" id="59924"/>
    <lineage>
        <taxon>Bacteria</taxon>
        <taxon>Bacillati</taxon>
        <taxon>Cyanobacteriota</taxon>
        <taxon>Cyanophyceae</taxon>
        <taxon>Synechococcales</taxon>
        <taxon>Prochlorococcaceae</taxon>
        <taxon>Prochlorococcus</taxon>
    </lineage>
</organism>
<feature type="domain" description="Vitamin K epoxide reductase" evidence="11">
    <location>
        <begin position="16"/>
        <end position="163"/>
    </location>
</feature>
<dbReference type="Gene3D" id="3.40.30.10">
    <property type="entry name" value="Glutaredoxin"/>
    <property type="match status" value="1"/>
</dbReference>
<evidence type="ECO:0000256" key="1">
    <source>
        <dbReference type="ARBA" id="ARBA00004141"/>
    </source>
</evidence>
<feature type="transmembrane region" description="Helical" evidence="10">
    <location>
        <begin position="111"/>
        <end position="132"/>
    </location>
</feature>
<feature type="transmembrane region" description="Helical" evidence="10">
    <location>
        <begin position="171"/>
        <end position="189"/>
    </location>
</feature>
<dbReference type="PANTHER" id="PTHR34573">
    <property type="entry name" value="VKC DOMAIN-CONTAINING PROTEIN"/>
    <property type="match status" value="1"/>
</dbReference>
<dbReference type="SUPFAM" id="SSF52833">
    <property type="entry name" value="Thioredoxin-like"/>
    <property type="match status" value="1"/>
</dbReference>
<dbReference type="InterPro" id="IPR036249">
    <property type="entry name" value="Thioredoxin-like_sf"/>
</dbReference>
<dbReference type="AlphaFoldDB" id="A0A0A2C5Z9"/>
<comment type="similarity">
    <text evidence="2">Belongs to the VKOR family.</text>
</comment>
<evidence type="ECO:0000313" key="12">
    <source>
        <dbReference type="EMBL" id="KGG21748.1"/>
    </source>
</evidence>
<evidence type="ECO:0000256" key="9">
    <source>
        <dbReference type="ARBA" id="ARBA00023284"/>
    </source>
</evidence>
<dbReference type="Pfam" id="PF07884">
    <property type="entry name" value="VKOR"/>
    <property type="match status" value="1"/>
</dbReference>
<dbReference type="SMART" id="SM00756">
    <property type="entry name" value="VKc"/>
    <property type="match status" value="1"/>
</dbReference>
<dbReference type="InterPro" id="IPR012932">
    <property type="entry name" value="VKOR"/>
</dbReference>
<evidence type="ECO:0000313" key="13">
    <source>
        <dbReference type="Proteomes" id="UP000030392"/>
    </source>
</evidence>
<evidence type="ECO:0000256" key="6">
    <source>
        <dbReference type="ARBA" id="ARBA00023002"/>
    </source>
</evidence>
<keyword evidence="3 10" id="KW-0812">Transmembrane</keyword>
<dbReference type="Proteomes" id="UP000030392">
    <property type="component" value="Unassembled WGS sequence"/>
</dbReference>
<dbReference type="GO" id="GO:0016020">
    <property type="term" value="C:membrane"/>
    <property type="evidence" value="ECO:0007669"/>
    <property type="project" value="UniProtKB-SubCell"/>
</dbReference>
<reference evidence="13" key="1">
    <citation type="journal article" date="2014" name="Sci. Data">
        <title>Genomes of diverse isolates of the marine cyanobacterium Prochlorococcus.</title>
        <authorList>
            <person name="Biller S."/>
            <person name="Berube P."/>
            <person name="Thompson J."/>
            <person name="Kelly L."/>
            <person name="Roggensack S."/>
            <person name="Awad L."/>
            <person name="Roache-Johnson K."/>
            <person name="Ding H."/>
            <person name="Giovannoni S.J."/>
            <person name="Moore L.R."/>
            <person name="Chisholm S.W."/>
        </authorList>
    </citation>
    <scope>NUCLEOTIDE SEQUENCE [LARGE SCALE GENOMIC DNA]</scope>
    <source>
        <strain evidence="13">PAC1</strain>
    </source>
</reference>
<dbReference type="CDD" id="cd12916">
    <property type="entry name" value="VKOR_1"/>
    <property type="match status" value="1"/>
</dbReference>
<comment type="caution">
    <text evidence="12">The sequence shown here is derived from an EMBL/GenBank/DDBJ whole genome shotgun (WGS) entry which is preliminary data.</text>
</comment>
<accession>A0A0A2C5Z9</accession>
<keyword evidence="6" id="KW-0560">Oxidoreductase</keyword>
<evidence type="ECO:0000256" key="2">
    <source>
        <dbReference type="ARBA" id="ARBA00006214"/>
    </source>
</evidence>
<evidence type="ECO:0000256" key="5">
    <source>
        <dbReference type="ARBA" id="ARBA00022989"/>
    </source>
</evidence>